<organism evidence="1 2">
    <name type="scientific">Pseudomonas graminis</name>
    <dbReference type="NCBI Taxonomy" id="158627"/>
    <lineage>
        <taxon>Bacteria</taxon>
        <taxon>Pseudomonadati</taxon>
        <taxon>Pseudomonadota</taxon>
        <taxon>Gammaproteobacteria</taxon>
        <taxon>Pseudomonadales</taxon>
        <taxon>Pseudomonadaceae</taxon>
        <taxon>Pseudomonas</taxon>
    </lineage>
</organism>
<gene>
    <name evidence="1" type="ORF">BBI10_25460</name>
</gene>
<sequence length="73" mass="8020">MIQAFRGGFGVTTEWQRRGGRFIAGLRRRAILSGLGASGHPWADGQDNGEEKITRFIPPHPFVDRGIRCNVGA</sequence>
<evidence type="ECO:0000313" key="2">
    <source>
        <dbReference type="Proteomes" id="UP000095143"/>
    </source>
</evidence>
<dbReference type="EMBL" id="MDEN01000069">
    <property type="protein sequence ID" value="OCX11527.1"/>
    <property type="molecule type" value="Genomic_DNA"/>
</dbReference>
<name>A0A1C2D9T6_9PSED</name>
<dbReference type="AlphaFoldDB" id="A0A1C2D9T6"/>
<reference evidence="1 2" key="1">
    <citation type="submission" date="2016-08" db="EMBL/GenBank/DDBJ databases">
        <title>Whole genome sequence of Pseudomonas graminis strain UASWS1507, a potential biological control agent for agriculture.</title>
        <authorList>
            <person name="Crovadore J."/>
            <person name="Calmin G."/>
            <person name="Chablais R."/>
            <person name="Cochard B."/>
            <person name="Lefort F."/>
        </authorList>
    </citation>
    <scope>NUCLEOTIDE SEQUENCE [LARGE SCALE GENOMIC DNA]</scope>
    <source>
        <strain evidence="1 2">UASWS1507</strain>
    </source>
</reference>
<protein>
    <submittedName>
        <fullName evidence="1">Uncharacterized protein</fullName>
    </submittedName>
</protein>
<evidence type="ECO:0000313" key="1">
    <source>
        <dbReference type="EMBL" id="OCX11527.1"/>
    </source>
</evidence>
<dbReference type="Proteomes" id="UP000095143">
    <property type="component" value="Unassembled WGS sequence"/>
</dbReference>
<proteinExistence type="predicted"/>
<comment type="caution">
    <text evidence="1">The sequence shown here is derived from an EMBL/GenBank/DDBJ whole genome shotgun (WGS) entry which is preliminary data.</text>
</comment>
<accession>A0A1C2D9T6</accession>